<accession>A0ACC0Y3W0</accession>
<organism evidence="1 2">
    <name type="scientific">Pistacia integerrima</name>
    <dbReference type="NCBI Taxonomy" id="434235"/>
    <lineage>
        <taxon>Eukaryota</taxon>
        <taxon>Viridiplantae</taxon>
        <taxon>Streptophyta</taxon>
        <taxon>Embryophyta</taxon>
        <taxon>Tracheophyta</taxon>
        <taxon>Spermatophyta</taxon>
        <taxon>Magnoliopsida</taxon>
        <taxon>eudicotyledons</taxon>
        <taxon>Gunneridae</taxon>
        <taxon>Pentapetalae</taxon>
        <taxon>rosids</taxon>
        <taxon>malvids</taxon>
        <taxon>Sapindales</taxon>
        <taxon>Anacardiaceae</taxon>
        <taxon>Pistacia</taxon>
    </lineage>
</organism>
<sequence length="114" mass="13225">MSSVPIMVDRFSKYVVFIATPDACSVETAITLFYKNVVKYFGVPVDFVSDRDARFTRRFWITLFNMMGVELNFSIANHPQTDGQTEWVNALLEEYLRHYVTASQQNWLELLDSA</sequence>
<proteinExistence type="predicted"/>
<evidence type="ECO:0000313" key="1">
    <source>
        <dbReference type="EMBL" id="KAJ0029774.1"/>
    </source>
</evidence>
<dbReference type="EMBL" id="CM047743">
    <property type="protein sequence ID" value="KAJ0029774.1"/>
    <property type="molecule type" value="Genomic_DNA"/>
</dbReference>
<gene>
    <name evidence="1" type="ORF">Pint_14034</name>
</gene>
<name>A0ACC0Y3W0_9ROSI</name>
<dbReference type="Proteomes" id="UP001163603">
    <property type="component" value="Chromosome 8"/>
</dbReference>
<comment type="caution">
    <text evidence="1">The sequence shown here is derived from an EMBL/GenBank/DDBJ whole genome shotgun (WGS) entry which is preliminary data.</text>
</comment>
<reference evidence="2" key="1">
    <citation type="journal article" date="2023" name="G3 (Bethesda)">
        <title>Genome assembly and association tests identify interacting loci associated with vigor, precocity, and sex in interspecific pistachio rootstocks.</title>
        <authorList>
            <person name="Palmer W."/>
            <person name="Jacygrad E."/>
            <person name="Sagayaradj S."/>
            <person name="Cavanaugh K."/>
            <person name="Han R."/>
            <person name="Bertier L."/>
            <person name="Beede B."/>
            <person name="Kafkas S."/>
            <person name="Golino D."/>
            <person name="Preece J."/>
            <person name="Michelmore R."/>
        </authorList>
    </citation>
    <scope>NUCLEOTIDE SEQUENCE [LARGE SCALE GENOMIC DNA]</scope>
</reference>
<keyword evidence="2" id="KW-1185">Reference proteome</keyword>
<protein>
    <submittedName>
        <fullName evidence="1">Uncharacterized protein</fullName>
    </submittedName>
</protein>
<evidence type="ECO:0000313" key="2">
    <source>
        <dbReference type="Proteomes" id="UP001163603"/>
    </source>
</evidence>